<keyword evidence="2" id="KW-1185">Reference proteome</keyword>
<name>A0AAD0WA13_9NEIS</name>
<reference evidence="1 2" key="1">
    <citation type="submission" date="2018-08" db="EMBL/GenBank/DDBJ databases">
        <title>Complete genome sequence of JP2-74.</title>
        <authorList>
            <person name="Wu L."/>
        </authorList>
    </citation>
    <scope>NUCLEOTIDE SEQUENCE [LARGE SCALE GENOMIC DNA]</scope>
    <source>
        <strain evidence="1 2">JP2-74</strain>
    </source>
</reference>
<protein>
    <submittedName>
        <fullName evidence="1">Uncharacterized protein</fullName>
    </submittedName>
</protein>
<evidence type="ECO:0000313" key="1">
    <source>
        <dbReference type="EMBL" id="AXT48939.1"/>
    </source>
</evidence>
<proteinExistence type="predicted"/>
<sequence length="62" mass="6780">MLRVSISNAAVLAVLLYGCLSRFDLEALATMDDGCAMLTVLQRVSNSNAAMFDLNFLPAERR</sequence>
<dbReference type="PROSITE" id="PS51257">
    <property type="entry name" value="PROKAR_LIPOPROTEIN"/>
    <property type="match status" value="1"/>
</dbReference>
<gene>
    <name evidence="1" type="ORF">D1345_23480</name>
</gene>
<dbReference type="AlphaFoldDB" id="A0AAD0WA13"/>
<dbReference type="EMBL" id="CP031968">
    <property type="protein sequence ID" value="AXT48939.1"/>
    <property type="molecule type" value="Genomic_DNA"/>
</dbReference>
<accession>A0AAD0WA13</accession>
<dbReference type="KEGG" id="crz:D1345_23480"/>
<evidence type="ECO:0000313" key="2">
    <source>
        <dbReference type="Proteomes" id="UP000259465"/>
    </source>
</evidence>
<dbReference type="Proteomes" id="UP000259465">
    <property type="component" value="Chromosome"/>
</dbReference>
<organism evidence="1 2">
    <name type="scientific">Chromobacterium rhizoryzae</name>
    <dbReference type="NCBI Taxonomy" id="1778675"/>
    <lineage>
        <taxon>Bacteria</taxon>
        <taxon>Pseudomonadati</taxon>
        <taxon>Pseudomonadota</taxon>
        <taxon>Betaproteobacteria</taxon>
        <taxon>Neisseriales</taxon>
        <taxon>Chromobacteriaceae</taxon>
        <taxon>Chromobacterium</taxon>
    </lineage>
</organism>